<dbReference type="KEGG" id="lst:LSS_08669"/>
<evidence type="ECO:0000313" key="1">
    <source>
        <dbReference type="EMBL" id="EKT87171.1"/>
    </source>
</evidence>
<dbReference type="EMBL" id="CP006695">
    <property type="protein sequence ID" value="EKT87171.1"/>
    <property type="molecule type" value="Genomic_DNA"/>
</dbReference>
<protein>
    <submittedName>
        <fullName evidence="1">Uncharacterized protein</fullName>
    </submittedName>
</protein>
<dbReference type="AlphaFoldDB" id="K8Y2C9"/>
<accession>K8Y2C9</accession>
<dbReference type="Proteomes" id="UP000035800">
    <property type="component" value="Chromosome II"/>
</dbReference>
<evidence type="ECO:0000313" key="2">
    <source>
        <dbReference type="Proteomes" id="UP000035800"/>
    </source>
</evidence>
<reference evidence="1 2" key="2">
    <citation type="journal article" date="2014" name="Emerg. Microbes Infect.">
        <title>Potential impact on kidney infection: a whole-genome analysis of Leptospira santarosai serovar Shermani.</title>
        <authorList>
            <person name="Chou L.F."/>
            <person name="Chen T.W."/>
            <person name="Ko Y.C."/>
            <person name="Pan M.J."/>
            <person name="Tian Y.C."/>
            <person name="Chiu C.H."/>
            <person name="Tang P."/>
            <person name="Hung C.C."/>
            <person name="Yang C.W."/>
        </authorList>
    </citation>
    <scope>NUCLEOTIDE SEQUENCE</scope>
    <source>
        <strain evidence="1 2">LT 821</strain>
    </source>
</reference>
<dbReference type="PATRIC" id="fig|758847.3.peg.1820"/>
<gene>
    <name evidence="1" type="ORF">LSS_08669</name>
</gene>
<reference evidence="1 2" key="1">
    <citation type="journal article" date="2012" name="Gene">
        <title>Sequence of Leptospira santarosai serovar Shermani genome and prediction of virulence-associated genes.</title>
        <authorList>
            <person name="Chou L.F."/>
            <person name="Chen Y.T."/>
            <person name="Lu C.W."/>
            <person name="Ko Y.C."/>
            <person name="Tang C.Y."/>
            <person name="Pan M.J."/>
            <person name="Tian Y.C."/>
            <person name="Chiu C.H."/>
            <person name="Hung C.C."/>
            <person name="Yang C.W."/>
        </authorList>
    </citation>
    <scope>NUCLEOTIDE SEQUENCE [LARGE SCALE GENOMIC DNA]</scope>
    <source>
        <strain evidence="1">LT 821</strain>
    </source>
</reference>
<sequence length="43" mass="5191">MKLQKEGRHFIDRIGKRENPLLHNLKRNQSFDNFTKNVRVPTN</sequence>
<organism evidence="1 2">
    <name type="scientific">Leptospira santarosai serovar Shermani str. LT 821</name>
    <dbReference type="NCBI Taxonomy" id="758847"/>
    <lineage>
        <taxon>Bacteria</taxon>
        <taxon>Pseudomonadati</taxon>
        <taxon>Spirochaetota</taxon>
        <taxon>Spirochaetia</taxon>
        <taxon>Leptospirales</taxon>
        <taxon>Leptospiraceae</taxon>
        <taxon>Leptospira</taxon>
    </lineage>
</organism>
<name>K8Y2C9_9LEPT</name>
<proteinExistence type="predicted"/>